<dbReference type="PANTHER" id="PTHR43798">
    <property type="entry name" value="MONOACYLGLYCEROL LIPASE"/>
    <property type="match status" value="1"/>
</dbReference>
<evidence type="ECO:0000259" key="2">
    <source>
        <dbReference type="Pfam" id="PF00561"/>
    </source>
</evidence>
<dbReference type="OrthoDB" id="5495375at2"/>
<dbReference type="InterPro" id="IPR000073">
    <property type="entry name" value="AB_hydrolase_1"/>
</dbReference>
<dbReference type="EMBL" id="CP021354">
    <property type="protein sequence ID" value="AWK72709.1"/>
    <property type="molecule type" value="Genomic_DNA"/>
</dbReference>
<dbReference type="InterPro" id="IPR050266">
    <property type="entry name" value="AB_hydrolase_sf"/>
</dbReference>
<organism evidence="3 4">
    <name type="scientific">Rhodococcus oxybenzonivorans</name>
    <dbReference type="NCBI Taxonomy" id="1990687"/>
    <lineage>
        <taxon>Bacteria</taxon>
        <taxon>Bacillati</taxon>
        <taxon>Actinomycetota</taxon>
        <taxon>Actinomycetes</taxon>
        <taxon>Mycobacteriales</taxon>
        <taxon>Nocardiaceae</taxon>
        <taxon>Rhodococcus</taxon>
    </lineage>
</organism>
<dbReference type="GO" id="GO:0016787">
    <property type="term" value="F:hydrolase activity"/>
    <property type="evidence" value="ECO:0007669"/>
    <property type="project" value="UniProtKB-KW"/>
</dbReference>
<dbReference type="Proteomes" id="UP000245711">
    <property type="component" value="Chromosome"/>
</dbReference>
<evidence type="ECO:0000313" key="3">
    <source>
        <dbReference type="EMBL" id="AWK72709.1"/>
    </source>
</evidence>
<keyword evidence="3" id="KW-0378">Hydrolase</keyword>
<dbReference type="Pfam" id="PF00561">
    <property type="entry name" value="Abhydrolase_1"/>
    <property type="match status" value="1"/>
</dbReference>
<reference evidence="3 4" key="1">
    <citation type="submission" date="2017-05" db="EMBL/GenBank/DDBJ databases">
        <title>Isolation of Rhodococcus sp. S2-17 biodegrading of BP-3.</title>
        <authorList>
            <person name="Lee Y."/>
            <person name="Kim K.H."/>
            <person name="Chun B.H."/>
            <person name="Jung H.S."/>
            <person name="Jeon C.O."/>
        </authorList>
    </citation>
    <scope>NUCLEOTIDE SEQUENCE [LARGE SCALE GENOMIC DNA]</scope>
    <source>
        <strain evidence="3 4">S2-17</strain>
    </source>
</reference>
<proteinExistence type="predicted"/>
<dbReference type="Gene3D" id="3.40.50.1820">
    <property type="entry name" value="alpha/beta hydrolase"/>
    <property type="match status" value="1"/>
</dbReference>
<dbReference type="InterPro" id="IPR029058">
    <property type="entry name" value="AB_hydrolase_fold"/>
</dbReference>
<evidence type="ECO:0000313" key="4">
    <source>
        <dbReference type="Proteomes" id="UP000245711"/>
    </source>
</evidence>
<feature type="domain" description="AB hydrolase-1" evidence="2">
    <location>
        <begin position="24"/>
        <end position="264"/>
    </location>
</feature>
<dbReference type="SUPFAM" id="SSF53474">
    <property type="entry name" value="alpha/beta-Hydrolases"/>
    <property type="match status" value="1"/>
</dbReference>
<evidence type="ECO:0000256" key="1">
    <source>
        <dbReference type="SAM" id="MobiDB-lite"/>
    </source>
</evidence>
<keyword evidence="4" id="KW-1185">Reference proteome</keyword>
<accession>A0A2S2BVW3</accession>
<dbReference type="KEGG" id="roz:CBI38_15205"/>
<dbReference type="GO" id="GO:0016020">
    <property type="term" value="C:membrane"/>
    <property type="evidence" value="ECO:0007669"/>
    <property type="project" value="TreeGrafter"/>
</dbReference>
<gene>
    <name evidence="3" type="ORF">CBI38_15205</name>
</gene>
<name>A0A2S2BVW3_9NOCA</name>
<dbReference type="PRINTS" id="PR00111">
    <property type="entry name" value="ABHYDROLASE"/>
</dbReference>
<dbReference type="AlphaFoldDB" id="A0A2S2BVW3"/>
<dbReference type="RefSeq" id="WP_109330053.1">
    <property type="nucleotide sequence ID" value="NZ_CP021354.1"/>
</dbReference>
<protein>
    <submittedName>
        <fullName evidence="3">Alpha/beta hydrolase</fullName>
    </submittedName>
</protein>
<feature type="region of interest" description="Disordered" evidence="1">
    <location>
        <begin position="279"/>
        <end position="326"/>
    </location>
</feature>
<sequence length="326" mass="34873">MSRLQRTELHGDEAAYHLSGEGETLLLIHGMAGSSDTWRAVIPQLSRRYQVLAPDLPGHGSSAKPRGDYSLGAFAAWLRDLLDELGIPRVTVVGQSLGGGVAMQFSYQHPELCNRLVLIGSGGLGRDVNWTLRLLAAPGAEFLLPLIAPGVVREAGNTVRSWLGAAGLRSVRGDEMWQSYASLSDPDTRHAFLRTLRAVVDYRGQAVSALSRLYLNADRPTQLIWGDSDRIIPVAHAYAAHDAMPGSRLAVLDGVGHYPHLEAPGEVVSIIDDFVSAHPAPTRESGRGFPGRAAGWEAEGSHSGVSSYSAGDNPCDFPHSDSCPDG</sequence>
<dbReference type="PANTHER" id="PTHR43798:SF33">
    <property type="entry name" value="HYDROLASE, PUTATIVE (AFU_ORTHOLOGUE AFUA_2G14860)-RELATED"/>
    <property type="match status" value="1"/>
</dbReference>